<reference evidence="1" key="2">
    <citation type="journal article" date="2015" name="Data Brief">
        <title>Shoot transcriptome of the giant reed, Arundo donax.</title>
        <authorList>
            <person name="Barrero R.A."/>
            <person name="Guerrero F.D."/>
            <person name="Moolhuijzen P."/>
            <person name="Goolsby J.A."/>
            <person name="Tidwell J."/>
            <person name="Bellgard S.E."/>
            <person name="Bellgard M.I."/>
        </authorList>
    </citation>
    <scope>NUCLEOTIDE SEQUENCE</scope>
    <source>
        <tissue evidence="1">Shoot tissue taken approximately 20 cm above the soil surface</tissue>
    </source>
</reference>
<accession>A0A0A8Y9X1</accession>
<dbReference type="EMBL" id="GBRH01275231">
    <property type="protein sequence ID" value="JAD22664.1"/>
    <property type="molecule type" value="Transcribed_RNA"/>
</dbReference>
<reference evidence="1" key="1">
    <citation type="submission" date="2014-09" db="EMBL/GenBank/DDBJ databases">
        <authorList>
            <person name="Magalhaes I.L.F."/>
            <person name="Oliveira U."/>
            <person name="Santos F.R."/>
            <person name="Vidigal T.H.D.A."/>
            <person name="Brescovit A.D."/>
            <person name="Santos A.J."/>
        </authorList>
    </citation>
    <scope>NUCLEOTIDE SEQUENCE</scope>
    <source>
        <tissue evidence="1">Shoot tissue taken approximately 20 cm above the soil surface</tissue>
    </source>
</reference>
<proteinExistence type="predicted"/>
<organism evidence="1">
    <name type="scientific">Arundo donax</name>
    <name type="common">Giant reed</name>
    <name type="synonym">Donax arundinaceus</name>
    <dbReference type="NCBI Taxonomy" id="35708"/>
    <lineage>
        <taxon>Eukaryota</taxon>
        <taxon>Viridiplantae</taxon>
        <taxon>Streptophyta</taxon>
        <taxon>Embryophyta</taxon>
        <taxon>Tracheophyta</taxon>
        <taxon>Spermatophyta</taxon>
        <taxon>Magnoliopsida</taxon>
        <taxon>Liliopsida</taxon>
        <taxon>Poales</taxon>
        <taxon>Poaceae</taxon>
        <taxon>PACMAD clade</taxon>
        <taxon>Arundinoideae</taxon>
        <taxon>Arundineae</taxon>
        <taxon>Arundo</taxon>
    </lineage>
</organism>
<sequence length="20" mass="2343">MVCFFLLSIAQNYPPTPSKW</sequence>
<protein>
    <submittedName>
        <fullName evidence="1">Uncharacterized protein</fullName>
    </submittedName>
</protein>
<evidence type="ECO:0000313" key="1">
    <source>
        <dbReference type="EMBL" id="JAD22664.1"/>
    </source>
</evidence>
<name>A0A0A8Y9X1_ARUDO</name>
<dbReference type="AlphaFoldDB" id="A0A0A8Y9X1"/>